<accession>A0A8G0ZYC4</accession>
<gene>
    <name evidence="1" type="ORF">JO391_07460</name>
</gene>
<dbReference type="KEGG" id="nsm:JO391_07460"/>
<sequence length="259" mass="26229">MEQTVLATTPALPVPFADPAPEIAALAEAWRRANGPVMSLANRLGGDLEKAQGALPVALRNRIDRITASALETAMSAAAVGDRAPRLGRRGPMAAVLVSGAAGGAGGLATAIAELPVTVTVLLHAIRSEARAAGYDPDDPAIRAECLKAFAAGSPLAADDGVNTSFLSARLTLTGPALQKVIATVAPRLGISLGQKLAAQSVPVLGALAGAALNAAYLNYYREIARIRFALLRLSEAHGAAPVLAAFGQAAARPAVARA</sequence>
<dbReference type="AlphaFoldDB" id="A0A8G0ZYC4"/>
<protein>
    <submittedName>
        <fullName evidence="1">EcsC family protein</fullName>
    </submittedName>
</protein>
<dbReference type="EMBL" id="CP069370">
    <property type="protein sequence ID" value="QYZ71332.1"/>
    <property type="molecule type" value="Genomic_DNA"/>
</dbReference>
<organism evidence="1 2">
    <name type="scientific">Neotabrizicola shimadae</name>
    <dbReference type="NCBI Taxonomy" id="2807096"/>
    <lineage>
        <taxon>Bacteria</taxon>
        <taxon>Pseudomonadati</taxon>
        <taxon>Pseudomonadota</taxon>
        <taxon>Alphaproteobacteria</taxon>
        <taxon>Rhodobacterales</taxon>
        <taxon>Paracoccaceae</taxon>
        <taxon>Neotabrizicola</taxon>
    </lineage>
</organism>
<evidence type="ECO:0000313" key="2">
    <source>
        <dbReference type="Proteomes" id="UP000826300"/>
    </source>
</evidence>
<dbReference type="PANTHER" id="PTHR41260:SF1">
    <property type="entry name" value="PROTEIN ECSC"/>
    <property type="match status" value="1"/>
</dbReference>
<dbReference type="Proteomes" id="UP000826300">
    <property type="component" value="Chromosome"/>
</dbReference>
<dbReference type="Pfam" id="PF12787">
    <property type="entry name" value="EcsC"/>
    <property type="match status" value="1"/>
</dbReference>
<evidence type="ECO:0000313" key="1">
    <source>
        <dbReference type="EMBL" id="QYZ71332.1"/>
    </source>
</evidence>
<dbReference type="PANTHER" id="PTHR41260">
    <property type="entry name" value="PROTEIN ECSC"/>
    <property type="match status" value="1"/>
</dbReference>
<name>A0A8G0ZYC4_9RHOB</name>
<proteinExistence type="predicted"/>
<keyword evidence="2" id="KW-1185">Reference proteome</keyword>
<reference evidence="1" key="1">
    <citation type="submission" date="2021-02" db="EMBL/GenBank/DDBJ databases">
        <title>Rhodobacter shimadae sp. nov., an aerobic anoxygenic phototrophic bacterium isolated from a hot spring.</title>
        <authorList>
            <person name="Muramatsu S."/>
            <person name="Haruta S."/>
            <person name="Hirose S."/>
            <person name="Hanada S."/>
        </authorList>
    </citation>
    <scope>NUCLEOTIDE SEQUENCE</scope>
    <source>
        <strain evidence="1">N10</strain>
    </source>
</reference>
<dbReference type="InterPro" id="IPR024787">
    <property type="entry name" value="EcsC"/>
</dbReference>